<sequence length="612" mass="69338">MDILKEFQAAIEIEFAKNLQEFEEQKKLPLDEKVAKGVTMTNLKVEFDFYNGLPNQYCYSLSGSQGYISSAKILCDNNISKFKEGSSVILSNGAHHFEMDIEEDSTENFILKPSDFNVKHCYIDTNNYPNNNWEINAVNSDISTKLLLYTGEILKNKETTLRKIDDFLNGITKNHFQDYSQKNGYLNDSQNSAYLKAINASDFCLIQGPPGTGKTETIGNIAKHLIDCGLKVFITAPTHTAINNCLKAVALKVKDSSKVIKIGEKASNKEVQENQYVSKKSRVTYSSYLNNSSYSQKGIAIGSTAYSLCYPGSKKLDGWEFDVCIIDEASQLSIPLSIAAMSRTGKYIFVGDHKQLDPIIPKGSNNEMFAESIFSRLARIYPNEINLLNTSYRLNNSLIKIPNTLFYENLLQSASSTLEDNSQYICNYQSEILNSDAHKLILHNVFDGNHRSQHESKMVAGLVSDLLQNGVNIKDIGIMSPYRAQVREIKKEVKKVLPRSIINPFETLLVDTVDSMQGQERNYIIYSLANSHPLESMRRLDFFYSPNRLNVAITRAIKKCFVIANKKVFDIIDDELKVHKEYQDIKDNLDVFKRYYSLSSKAEINQTVEAEW</sequence>
<evidence type="ECO:0000313" key="2">
    <source>
        <dbReference type="EMBL" id="MBK0401792.1"/>
    </source>
</evidence>
<dbReference type="InterPro" id="IPR045055">
    <property type="entry name" value="DNA2/NAM7-like"/>
</dbReference>
<dbReference type="PANTHER" id="PTHR10887">
    <property type="entry name" value="DNA2/NAM7 HELICASE FAMILY"/>
    <property type="match status" value="1"/>
</dbReference>
<dbReference type="SMART" id="SM00487">
    <property type="entry name" value="DEXDc"/>
    <property type="match status" value="1"/>
</dbReference>
<dbReference type="InterPro" id="IPR027417">
    <property type="entry name" value="P-loop_NTPase"/>
</dbReference>
<keyword evidence="3" id="KW-1185">Reference proteome</keyword>
<dbReference type="PROSITE" id="PS51192">
    <property type="entry name" value="HELICASE_ATP_BIND_1"/>
    <property type="match status" value="1"/>
</dbReference>
<dbReference type="InterPro" id="IPR041679">
    <property type="entry name" value="DNA2/NAM7-like_C"/>
</dbReference>
<evidence type="ECO:0000259" key="1">
    <source>
        <dbReference type="PROSITE" id="PS51192"/>
    </source>
</evidence>
<dbReference type="EMBL" id="JAEHFX010000001">
    <property type="protein sequence ID" value="MBK0401792.1"/>
    <property type="molecule type" value="Genomic_DNA"/>
</dbReference>
<dbReference type="Pfam" id="PF13087">
    <property type="entry name" value="AAA_12"/>
    <property type="match status" value="1"/>
</dbReference>
<dbReference type="SUPFAM" id="SSF52540">
    <property type="entry name" value="P-loop containing nucleoside triphosphate hydrolases"/>
    <property type="match status" value="1"/>
</dbReference>
<reference evidence="2 3" key="1">
    <citation type="submission" date="2020-12" db="EMBL/GenBank/DDBJ databases">
        <title>Bacterial novel species Adhaeribacter sp. BT258 isolated from soil.</title>
        <authorList>
            <person name="Jung H.-Y."/>
        </authorList>
    </citation>
    <scope>NUCLEOTIDE SEQUENCE [LARGE SCALE GENOMIC DNA]</scope>
    <source>
        <strain evidence="2 3">BT258</strain>
    </source>
</reference>
<proteinExistence type="predicted"/>
<dbReference type="RefSeq" id="WP_200504402.1">
    <property type="nucleotide sequence ID" value="NZ_JAEHFX010000001.1"/>
</dbReference>
<organism evidence="2 3">
    <name type="scientific">Adhaeribacter terrigena</name>
    <dbReference type="NCBI Taxonomy" id="2793070"/>
    <lineage>
        <taxon>Bacteria</taxon>
        <taxon>Pseudomonadati</taxon>
        <taxon>Bacteroidota</taxon>
        <taxon>Cytophagia</taxon>
        <taxon>Cytophagales</taxon>
        <taxon>Hymenobacteraceae</taxon>
        <taxon>Adhaeribacter</taxon>
    </lineage>
</organism>
<dbReference type="InterPro" id="IPR047187">
    <property type="entry name" value="SF1_C_Upf1"/>
</dbReference>
<protein>
    <submittedName>
        <fullName evidence="2">AAA family ATPase</fullName>
    </submittedName>
</protein>
<evidence type="ECO:0000313" key="3">
    <source>
        <dbReference type="Proteomes" id="UP000644147"/>
    </source>
</evidence>
<comment type="caution">
    <text evidence="2">The sequence shown here is derived from an EMBL/GenBank/DDBJ whole genome shotgun (WGS) entry which is preliminary data.</text>
</comment>
<dbReference type="InterPro" id="IPR041677">
    <property type="entry name" value="DNA2/NAM7_AAA_11"/>
</dbReference>
<dbReference type="PANTHER" id="PTHR10887:SF495">
    <property type="entry name" value="HELICASE SENATAXIN ISOFORM X1-RELATED"/>
    <property type="match status" value="1"/>
</dbReference>
<accession>A0ABS1BXI0</accession>
<dbReference type="Gene3D" id="3.40.50.300">
    <property type="entry name" value="P-loop containing nucleotide triphosphate hydrolases"/>
    <property type="match status" value="2"/>
</dbReference>
<gene>
    <name evidence="2" type="ORF">I5M27_02275</name>
</gene>
<dbReference type="InterPro" id="IPR014001">
    <property type="entry name" value="Helicase_ATP-bd"/>
</dbReference>
<dbReference type="Proteomes" id="UP000644147">
    <property type="component" value="Unassembled WGS sequence"/>
</dbReference>
<feature type="domain" description="Helicase ATP-binding" evidence="1">
    <location>
        <begin position="195"/>
        <end position="363"/>
    </location>
</feature>
<name>A0ABS1BXI0_9BACT</name>
<dbReference type="CDD" id="cd18808">
    <property type="entry name" value="SF1_C_Upf1"/>
    <property type="match status" value="1"/>
</dbReference>
<dbReference type="Pfam" id="PF13086">
    <property type="entry name" value="AAA_11"/>
    <property type="match status" value="2"/>
</dbReference>